<dbReference type="PANTHER" id="PTHR43451:SF1">
    <property type="entry name" value="ACETYLTRANSFERASE"/>
    <property type="match status" value="1"/>
</dbReference>
<dbReference type="PROSITE" id="PS51186">
    <property type="entry name" value="GNAT"/>
    <property type="match status" value="1"/>
</dbReference>
<dbReference type="AlphaFoldDB" id="A0A6S7H276"/>
<name>A0A6S7H276_PARCT</name>
<keyword evidence="2" id="KW-1185">Reference proteome</keyword>
<dbReference type="InterPro" id="IPR052564">
    <property type="entry name" value="N-acetyltrans/Recomb-assoc"/>
</dbReference>
<protein>
    <submittedName>
        <fullName evidence="1">GNAT family N-acetyltransferase</fullName>
    </submittedName>
</protein>
<dbReference type="CDD" id="cd04301">
    <property type="entry name" value="NAT_SF"/>
    <property type="match status" value="1"/>
</dbReference>
<dbReference type="PANTHER" id="PTHR43451">
    <property type="entry name" value="ACETYLTRANSFERASE (GNAT) FAMILY PROTEIN"/>
    <property type="match status" value="1"/>
</dbReference>
<sequence length="180" mass="20446">MEGALCTLEVGKIEDSQRIYQIHTSAIKQLCSSHYGENEILTWAGKQKQETYIPFLESGDIIVAKKNGIVVGFIHHIEHTKDTNESCSKQCSNNELEIKGLFIDPNFARNGLGRLLFKEVEAKALEKGVEIVNVSASLNSLPFYRKMGFEEIERKSHQITCQCLVECVRMVKHLNKIMKF</sequence>
<comment type="caution">
    <text evidence="1">The sequence shown here is derived from an EMBL/GenBank/DDBJ whole genome shotgun (WGS) entry which is preliminary data.</text>
</comment>
<dbReference type="InterPro" id="IPR016181">
    <property type="entry name" value="Acyl_CoA_acyltransferase"/>
</dbReference>
<dbReference type="GO" id="GO:0016747">
    <property type="term" value="F:acyltransferase activity, transferring groups other than amino-acyl groups"/>
    <property type="evidence" value="ECO:0007669"/>
    <property type="project" value="InterPro"/>
</dbReference>
<dbReference type="Gene3D" id="3.40.630.30">
    <property type="match status" value="1"/>
</dbReference>
<dbReference type="SUPFAM" id="SSF55729">
    <property type="entry name" value="Acyl-CoA N-acyltransferases (Nat)"/>
    <property type="match status" value="1"/>
</dbReference>
<evidence type="ECO:0000313" key="1">
    <source>
        <dbReference type="EMBL" id="CAB3990710.1"/>
    </source>
</evidence>
<dbReference type="Pfam" id="PF13673">
    <property type="entry name" value="Acetyltransf_10"/>
    <property type="match status" value="1"/>
</dbReference>
<dbReference type="EMBL" id="CACRXK020001711">
    <property type="protein sequence ID" value="CAB3990710.1"/>
    <property type="molecule type" value="Genomic_DNA"/>
</dbReference>
<reference evidence="1" key="1">
    <citation type="submission" date="2020-04" db="EMBL/GenBank/DDBJ databases">
        <authorList>
            <person name="Alioto T."/>
            <person name="Alioto T."/>
            <person name="Gomez Garrido J."/>
        </authorList>
    </citation>
    <scope>NUCLEOTIDE SEQUENCE</scope>
    <source>
        <strain evidence="1">A484AB</strain>
    </source>
</reference>
<organism evidence="1 2">
    <name type="scientific">Paramuricea clavata</name>
    <name type="common">Red gorgonian</name>
    <name type="synonym">Violescent sea-whip</name>
    <dbReference type="NCBI Taxonomy" id="317549"/>
    <lineage>
        <taxon>Eukaryota</taxon>
        <taxon>Metazoa</taxon>
        <taxon>Cnidaria</taxon>
        <taxon>Anthozoa</taxon>
        <taxon>Octocorallia</taxon>
        <taxon>Malacalcyonacea</taxon>
        <taxon>Plexauridae</taxon>
        <taxon>Paramuricea</taxon>
    </lineage>
</organism>
<evidence type="ECO:0000313" key="2">
    <source>
        <dbReference type="Proteomes" id="UP001152795"/>
    </source>
</evidence>
<gene>
    <name evidence="1" type="ORF">PACLA_8A057412</name>
</gene>
<dbReference type="OrthoDB" id="7305308at2759"/>
<proteinExistence type="predicted"/>
<dbReference type="InterPro" id="IPR000182">
    <property type="entry name" value="GNAT_dom"/>
</dbReference>
<dbReference type="Proteomes" id="UP001152795">
    <property type="component" value="Unassembled WGS sequence"/>
</dbReference>
<accession>A0A6S7H276</accession>